<name>A0A1D8B2G9_9ACTO</name>
<sequence length="254" mass="26739">MSTNSTGSPYTPGAQDPQASPYGTDPRPVGAQPPAAPAPKKSRGLAIATIVGAALSVVLLVVTIVLVVGARNRNDEARNLDAQASQLEHQAVEIKAQKVCDEITRDNRSTAASLFRAYPDAHQDIASAMQRLCGDKYKTAKAVAGIPTTDKTVFDSSEFECVLDAGGSTVTITATLAVTQNDKFDGIGSVDLWVKAGFVENKLPFAPFTHSEVVATPTTVSVGSSSTVTATVSYDPSYGQYCGVQIDSWWPTDQ</sequence>
<keyword evidence="5" id="KW-1185">Reference proteome</keyword>
<feature type="transmembrane region" description="Helical" evidence="3">
    <location>
        <begin position="45"/>
        <end position="68"/>
    </location>
</feature>
<dbReference type="RefSeq" id="WP_009743737.1">
    <property type="nucleotide sequence ID" value="NZ_CP017298.1"/>
</dbReference>
<reference evidence="4 5" key="1">
    <citation type="submission" date="2016-09" db="EMBL/GenBank/DDBJ databases">
        <title>Complete genome sequence of Actinomyces hongkongensis HKU8.</title>
        <authorList>
            <person name="Gao Y.-X."/>
            <person name="Zhou Y.-Y."/>
            <person name="Xie Y."/>
            <person name="Wang M."/>
            <person name="Wang S.-J."/>
            <person name="Shen S.-G."/>
        </authorList>
    </citation>
    <scope>NUCLEOTIDE SEQUENCE [LARGE SCALE GENOMIC DNA]</scope>
    <source>
        <strain evidence="4 5">HKU8</strain>
    </source>
</reference>
<dbReference type="KEGG" id="phon:BH719_05275"/>
<evidence type="ECO:0000256" key="2">
    <source>
        <dbReference type="SAM" id="MobiDB-lite"/>
    </source>
</evidence>
<dbReference type="EMBL" id="CP017298">
    <property type="protein sequence ID" value="AOS47348.1"/>
    <property type="molecule type" value="Genomic_DNA"/>
</dbReference>
<dbReference type="AlphaFoldDB" id="A0A1D8B2G9"/>
<gene>
    <name evidence="4" type="ORF">BH719_05275</name>
</gene>
<evidence type="ECO:0000313" key="4">
    <source>
        <dbReference type="EMBL" id="AOS47348.1"/>
    </source>
</evidence>
<keyword evidence="3" id="KW-0472">Membrane</keyword>
<proteinExistence type="predicted"/>
<evidence type="ECO:0000256" key="3">
    <source>
        <dbReference type="SAM" id="Phobius"/>
    </source>
</evidence>
<feature type="region of interest" description="Disordered" evidence="2">
    <location>
        <begin position="1"/>
        <end position="40"/>
    </location>
</feature>
<evidence type="ECO:0000256" key="1">
    <source>
        <dbReference type="SAM" id="Coils"/>
    </source>
</evidence>
<keyword evidence="1" id="KW-0175">Coiled coil</keyword>
<dbReference type="STRING" id="178339.BH719_05275"/>
<accession>A0A1D8B2G9</accession>
<evidence type="ECO:0000313" key="5">
    <source>
        <dbReference type="Proteomes" id="UP000095214"/>
    </source>
</evidence>
<protein>
    <submittedName>
        <fullName evidence="4">Uncharacterized protein</fullName>
    </submittedName>
</protein>
<feature type="coiled-coil region" evidence="1">
    <location>
        <begin position="70"/>
        <end position="97"/>
    </location>
</feature>
<keyword evidence="3" id="KW-0812">Transmembrane</keyword>
<organism evidence="4 5">
    <name type="scientific">Pauljensenia hongkongensis</name>
    <dbReference type="NCBI Taxonomy" id="178339"/>
    <lineage>
        <taxon>Bacteria</taxon>
        <taxon>Bacillati</taxon>
        <taxon>Actinomycetota</taxon>
        <taxon>Actinomycetes</taxon>
        <taxon>Actinomycetales</taxon>
        <taxon>Actinomycetaceae</taxon>
        <taxon>Pauljensenia</taxon>
    </lineage>
</organism>
<dbReference type="Proteomes" id="UP000095214">
    <property type="component" value="Chromosome"/>
</dbReference>
<keyword evidence="3" id="KW-1133">Transmembrane helix</keyword>
<dbReference type="OrthoDB" id="9958834at2"/>